<feature type="transmembrane region" description="Helical" evidence="1">
    <location>
        <begin position="420"/>
        <end position="438"/>
    </location>
</feature>
<dbReference type="eggNOG" id="ENOG5033ZQB">
    <property type="taxonomic scope" value="Bacteria"/>
</dbReference>
<feature type="transmembrane region" description="Helical" evidence="1">
    <location>
        <begin position="74"/>
        <end position="94"/>
    </location>
</feature>
<comment type="caution">
    <text evidence="2">The sequence shown here is derived from an EMBL/GenBank/DDBJ whole genome shotgun (WGS) entry which is preliminary data.</text>
</comment>
<organism evidence="2 3">
    <name type="scientific">Legionella sainthelensi</name>
    <dbReference type="NCBI Taxonomy" id="28087"/>
    <lineage>
        <taxon>Bacteria</taxon>
        <taxon>Pseudomonadati</taxon>
        <taxon>Pseudomonadota</taxon>
        <taxon>Gammaproteobacteria</taxon>
        <taxon>Legionellales</taxon>
        <taxon>Legionellaceae</taxon>
        <taxon>Legionella</taxon>
    </lineage>
</organism>
<feature type="transmembrane region" description="Helical" evidence="1">
    <location>
        <begin position="367"/>
        <end position="388"/>
    </location>
</feature>
<evidence type="ECO:0000256" key="1">
    <source>
        <dbReference type="SAM" id="Phobius"/>
    </source>
</evidence>
<evidence type="ECO:0000313" key="3">
    <source>
        <dbReference type="Proteomes" id="UP000054621"/>
    </source>
</evidence>
<feature type="transmembrane region" description="Helical" evidence="1">
    <location>
        <begin position="395"/>
        <end position="414"/>
    </location>
</feature>
<dbReference type="OrthoDB" id="4670956at2"/>
<feature type="transmembrane region" description="Helical" evidence="1">
    <location>
        <begin position="339"/>
        <end position="361"/>
    </location>
</feature>
<keyword evidence="1" id="KW-1133">Transmembrane helix</keyword>
<feature type="transmembrane region" description="Helical" evidence="1">
    <location>
        <begin position="298"/>
        <end position="318"/>
    </location>
</feature>
<accession>A0A0W0YK15</accession>
<evidence type="ECO:0000313" key="2">
    <source>
        <dbReference type="EMBL" id="KTD57202.1"/>
    </source>
</evidence>
<reference evidence="2 3" key="1">
    <citation type="submission" date="2015-11" db="EMBL/GenBank/DDBJ databases">
        <title>Genomic analysis of 38 Legionella species identifies large and diverse effector repertoires.</title>
        <authorList>
            <person name="Burstein D."/>
            <person name="Amaro F."/>
            <person name="Zusman T."/>
            <person name="Lifshitz Z."/>
            <person name="Cohen O."/>
            <person name="Gilbert J.A."/>
            <person name="Pupko T."/>
            <person name="Shuman H.A."/>
            <person name="Segal G."/>
        </authorList>
    </citation>
    <scope>NUCLEOTIDE SEQUENCE [LARGE SCALE GENOMIC DNA]</scope>
    <source>
        <strain evidence="2 3">Mt.St.Helens-4</strain>
    </source>
</reference>
<gene>
    <name evidence="2" type="ORF">Lsai_1806</name>
</gene>
<sequence>MHQSQTIQEWINKQKRKKESFVSFNEALFGKNILAYIIFRLRYFSINVIFTMAVHVLEFYFLTVIFTSTHLESLILFRAAIFVINAGWWGMLEVMRSRIRHLHNSQQNILLARELGNWQFLAILLSGGCFITSVIFGVLAFVEIGSQPVLANFYIAAVIFQLGLHIFVEVRRSGIYAKFRVFRPLLSILLLPCASIAFLVIFWWFAGGFTLVLNTFCSAILGSTLSLYYIKKAYTTHQWPTPMGPTLKEFWHFIQQIFIPEFFLAGLASILISLEGMLIWIMYYYSLHHTAYNDYYKLFYFIAPLLNASSIWERLFYFDIKKCSISSLNRFINSFNTRVLYITPLIGFFYWLITALFYVGYFQENTFSFSLLLLVFFILRSSMAYLQINAFSNRYYLDVIISGLITLISVFGFISIESLYLHVLILFSVLFLGNVYIYKPHFMPVKNSIKINYSFSDWLCALIHHHKPTTIISFTIETKMPWKNKVQLQKILSTAFQSPYLFWINSHNILLFFPSNDLNLKDTLSLISIETAGIIESYRVCVNTVNGLQALQDLLKENSLLPIEKIKLLNESQLVLPKEYQAILTEFTHHFPFGICYEFKENKLVIHHTKKIPENSDYYRVLAQLVKKSLASPLEKNEGMNFSVSVYCDVKNNTLIFIMPISYENYKLVNAWNLAVFKATLEQFSSQA</sequence>
<feature type="transmembrane region" description="Helical" evidence="1">
    <location>
        <begin position="262"/>
        <end position="286"/>
    </location>
</feature>
<feature type="transmembrane region" description="Helical" evidence="1">
    <location>
        <begin position="182"/>
        <end position="205"/>
    </location>
</feature>
<dbReference type="RefSeq" id="WP_027270466.1">
    <property type="nucleotide sequence ID" value="NZ_CAAAJE010000007.1"/>
</dbReference>
<proteinExistence type="predicted"/>
<dbReference type="AlphaFoldDB" id="A0A0W0YK15"/>
<keyword evidence="1" id="KW-0472">Membrane</keyword>
<dbReference type="Proteomes" id="UP000054621">
    <property type="component" value="Unassembled WGS sequence"/>
</dbReference>
<feature type="transmembrane region" description="Helical" evidence="1">
    <location>
        <begin position="41"/>
        <end position="62"/>
    </location>
</feature>
<keyword evidence="1" id="KW-0812">Transmembrane</keyword>
<dbReference type="EMBL" id="LNYV01000028">
    <property type="protein sequence ID" value="KTD57202.1"/>
    <property type="molecule type" value="Genomic_DNA"/>
</dbReference>
<dbReference type="STRING" id="28087.Lsai_1806"/>
<name>A0A0W0YK15_9GAMM</name>
<evidence type="ECO:0008006" key="4">
    <source>
        <dbReference type="Google" id="ProtNLM"/>
    </source>
</evidence>
<feature type="transmembrane region" description="Helical" evidence="1">
    <location>
        <begin position="211"/>
        <end position="230"/>
    </location>
</feature>
<protein>
    <recommendedName>
        <fullName evidence="4">Transmembrane protein</fullName>
    </recommendedName>
</protein>
<feature type="transmembrane region" description="Helical" evidence="1">
    <location>
        <begin position="115"/>
        <end position="141"/>
    </location>
</feature>
<dbReference type="PATRIC" id="fig|28087.4.peg.1933"/>
<feature type="transmembrane region" description="Helical" evidence="1">
    <location>
        <begin position="153"/>
        <end position="170"/>
    </location>
</feature>